<keyword evidence="1" id="KW-0812">Transmembrane</keyword>
<reference evidence="2 3" key="1">
    <citation type="submission" date="2015-11" db="EMBL/GenBank/DDBJ databases">
        <title>Whole-Genome Sequence of Candidatus Oderbacter manganicum from the National Park Lower Oder Valley, Germany.</title>
        <authorList>
            <person name="Braun B."/>
            <person name="Liere K."/>
            <person name="Szewzyk U."/>
        </authorList>
    </citation>
    <scope>NUCLEOTIDE SEQUENCE [LARGE SCALE GENOMIC DNA]</scope>
    <source>
        <strain evidence="2 3">OTSz_A_272</strain>
    </source>
</reference>
<evidence type="ECO:0000256" key="1">
    <source>
        <dbReference type="SAM" id="Phobius"/>
    </source>
</evidence>
<evidence type="ECO:0000313" key="2">
    <source>
        <dbReference type="EMBL" id="ANP45924.1"/>
    </source>
</evidence>
<dbReference type="RefSeq" id="WP_066770053.1">
    <property type="nucleotide sequence ID" value="NZ_CP013244.1"/>
</dbReference>
<accession>A0A1B1AH85</accession>
<organism evidence="2 3">
    <name type="scientific">Candidatus Viadribacter manganicus</name>
    <dbReference type="NCBI Taxonomy" id="1759059"/>
    <lineage>
        <taxon>Bacteria</taxon>
        <taxon>Pseudomonadati</taxon>
        <taxon>Pseudomonadota</taxon>
        <taxon>Alphaproteobacteria</taxon>
        <taxon>Hyphomonadales</taxon>
        <taxon>Hyphomonadaceae</taxon>
        <taxon>Candidatus Viadribacter</taxon>
    </lineage>
</organism>
<keyword evidence="1" id="KW-1133">Transmembrane helix</keyword>
<feature type="transmembrane region" description="Helical" evidence="1">
    <location>
        <begin position="39"/>
        <end position="57"/>
    </location>
</feature>
<dbReference type="InParanoid" id="A0A1B1AH85"/>
<proteinExistence type="predicted"/>
<dbReference type="Proteomes" id="UP000092498">
    <property type="component" value="Chromosome"/>
</dbReference>
<dbReference type="EMBL" id="CP013244">
    <property type="protein sequence ID" value="ANP45924.1"/>
    <property type="molecule type" value="Genomic_DNA"/>
</dbReference>
<dbReference type="KEGG" id="cbot:ATE48_08315"/>
<dbReference type="AlphaFoldDB" id="A0A1B1AH85"/>
<keyword evidence="1" id="KW-0472">Membrane</keyword>
<sequence>MVNFAASAAVAPELASRVMRLLPREFQDAFVHQPDVFMFFSSIFLAAVVVAAFWMLTGMGKASTMARMALRGQALKRTKDHRALVLIAEIEGGGGLLRQEMKEAIEDNFGMFSFEQDVQVDLFPIKLKTVSPRAHPETRRRIAVEAGEALERSAADVIVWGKRNMLGKIDLRITTLPGYGRTHDVQDFSLGWKVGRPDEAVQRALGFALARKARPVLHRPQDYKPERLQPIVEALDKLVEVRPAEISENLQLDILSDFASGALSLGERGGHIKWLSKALDARQRYLDAVDRTTDPISWGAAQQEIGRALTALGEREGARDKLEEGASRLRLAMDALRSTDSLQQAEVALRALQRAEQTLQQRRRVGLRWPG</sequence>
<name>A0A1B1AH85_9PROT</name>
<keyword evidence="3" id="KW-1185">Reference proteome</keyword>
<evidence type="ECO:0000313" key="3">
    <source>
        <dbReference type="Proteomes" id="UP000092498"/>
    </source>
</evidence>
<protein>
    <submittedName>
        <fullName evidence="2">Uncharacterized protein</fullName>
    </submittedName>
</protein>
<gene>
    <name evidence="2" type="ORF">ATE48_08315</name>
</gene>
<dbReference type="OrthoDB" id="8477700at2"/>